<dbReference type="Pfam" id="PF13527">
    <property type="entry name" value="Acetyltransf_9"/>
    <property type="match status" value="1"/>
</dbReference>
<name>W7YH25_9BACL</name>
<sequence>MEIRNVRLDELEKSLELAQYAFQYMLNEEEKKEAQEKYIPERNWGLFEDEQLVAKLVIIPLEVYLHGRVFSMGGIGGVASWPEHRRSGWVSLLLRHALQVMNDSGQMLSFLHPFSVAFYRKFGWEMLSDFKKYIVTTDKFPPKEIVEGKVCRDVVDIATLDRIYQKYAIEYNGTLVRDESWWERSVLDDDGHTAVFYNASGEASGYLLYKIENKELLVDEFVYLTDEARVGLWTFLSNHDSMVTKIVFTNIPANDMLPYTLPDPRIGQEFVPYGMARIVNVKRLLEAFPFKPTEHEGHWKIQIKDRDAPWNEGIWSVNINGEGKSTVGLLNETANDGDEKLSCDISTFSAMLIGYMRPTELHRLGRLTGPVEMANMLDQIIAPQQTLFMDYF</sequence>
<dbReference type="GO" id="GO:0030649">
    <property type="term" value="P:aminoglycoside antibiotic catabolic process"/>
    <property type="evidence" value="ECO:0007669"/>
    <property type="project" value="TreeGrafter"/>
</dbReference>
<dbReference type="Gene3D" id="3.40.630.30">
    <property type="match status" value="2"/>
</dbReference>
<dbReference type="PROSITE" id="PS51186">
    <property type="entry name" value="GNAT"/>
    <property type="match status" value="1"/>
</dbReference>
<dbReference type="AlphaFoldDB" id="W7YH25"/>
<reference evidence="2 3" key="1">
    <citation type="journal article" date="2014" name="Genome Announc.">
        <title>Draft Genome Sequence of Paenibacillus pini JCM 16418T, Isolated from the Rhizosphere of Pine Tree.</title>
        <authorList>
            <person name="Yuki M."/>
            <person name="Oshima K."/>
            <person name="Suda W."/>
            <person name="Oshida Y."/>
            <person name="Kitamura K."/>
            <person name="Iida Y."/>
            <person name="Hattori M."/>
            <person name="Ohkuma M."/>
        </authorList>
    </citation>
    <scope>NUCLEOTIDE SEQUENCE [LARGE SCALE GENOMIC DNA]</scope>
    <source>
        <strain evidence="2 3">JCM 16418</strain>
    </source>
</reference>
<dbReference type="SUPFAM" id="SSF55718">
    <property type="entry name" value="SCP-like"/>
    <property type="match status" value="1"/>
</dbReference>
<dbReference type="Pfam" id="PF13530">
    <property type="entry name" value="SCP2_2"/>
    <property type="match status" value="1"/>
</dbReference>
<evidence type="ECO:0000259" key="1">
    <source>
        <dbReference type="PROSITE" id="PS51186"/>
    </source>
</evidence>
<evidence type="ECO:0000313" key="2">
    <source>
        <dbReference type="EMBL" id="GAF10210.1"/>
    </source>
</evidence>
<feature type="domain" description="N-acetyltransferase" evidence="1">
    <location>
        <begin position="1"/>
        <end position="152"/>
    </location>
</feature>
<keyword evidence="3" id="KW-1185">Reference proteome</keyword>
<organism evidence="2 3">
    <name type="scientific">Paenibacillus pini JCM 16418</name>
    <dbReference type="NCBI Taxonomy" id="1236976"/>
    <lineage>
        <taxon>Bacteria</taxon>
        <taxon>Bacillati</taxon>
        <taxon>Bacillota</taxon>
        <taxon>Bacilli</taxon>
        <taxon>Bacillales</taxon>
        <taxon>Paenibacillaceae</taxon>
        <taxon>Paenibacillus</taxon>
    </lineage>
</organism>
<accession>W7YH25</accession>
<evidence type="ECO:0000313" key="3">
    <source>
        <dbReference type="Proteomes" id="UP000019364"/>
    </source>
</evidence>
<dbReference type="EMBL" id="BAVZ01000020">
    <property type="protein sequence ID" value="GAF10210.1"/>
    <property type="molecule type" value="Genomic_DNA"/>
</dbReference>
<comment type="caution">
    <text evidence="2">The sequence shown here is derived from an EMBL/GenBank/DDBJ whole genome shotgun (WGS) entry which is preliminary data.</text>
</comment>
<dbReference type="Pfam" id="PF17668">
    <property type="entry name" value="Acetyltransf_17"/>
    <property type="match status" value="1"/>
</dbReference>
<dbReference type="OrthoDB" id="9768284at2"/>
<dbReference type="RefSeq" id="WP_036652441.1">
    <property type="nucleotide sequence ID" value="NZ_BAVZ01000020.1"/>
</dbReference>
<gene>
    <name evidence="2" type="ORF">JCM16418_4387</name>
</gene>
<dbReference type="eggNOG" id="COG4552">
    <property type="taxonomic scope" value="Bacteria"/>
</dbReference>
<dbReference type="PANTHER" id="PTHR37817:SF1">
    <property type="entry name" value="N-ACETYLTRANSFERASE EIS"/>
    <property type="match status" value="1"/>
</dbReference>
<dbReference type="InterPro" id="IPR025559">
    <property type="entry name" value="Eis_dom"/>
</dbReference>
<dbReference type="Gene3D" id="3.30.1050.10">
    <property type="entry name" value="SCP2 sterol-binding domain"/>
    <property type="match status" value="1"/>
</dbReference>
<dbReference type="InterPro" id="IPR016181">
    <property type="entry name" value="Acyl_CoA_acyltransferase"/>
</dbReference>
<dbReference type="InterPro" id="IPR000182">
    <property type="entry name" value="GNAT_dom"/>
</dbReference>
<dbReference type="InterPro" id="IPR036527">
    <property type="entry name" value="SCP2_sterol-bd_dom_sf"/>
</dbReference>
<proteinExistence type="predicted"/>
<dbReference type="InterPro" id="IPR051554">
    <property type="entry name" value="Acetyltransferase_Eis"/>
</dbReference>
<dbReference type="CDD" id="cd04301">
    <property type="entry name" value="NAT_SF"/>
    <property type="match status" value="1"/>
</dbReference>
<dbReference type="SUPFAM" id="SSF55729">
    <property type="entry name" value="Acyl-CoA N-acyltransferases (Nat)"/>
    <property type="match status" value="1"/>
</dbReference>
<dbReference type="GO" id="GO:0034069">
    <property type="term" value="F:aminoglycoside N-acetyltransferase activity"/>
    <property type="evidence" value="ECO:0007669"/>
    <property type="project" value="TreeGrafter"/>
</dbReference>
<dbReference type="InterPro" id="IPR041380">
    <property type="entry name" value="Acetyltransf_17"/>
</dbReference>
<dbReference type="Proteomes" id="UP000019364">
    <property type="component" value="Unassembled WGS sequence"/>
</dbReference>
<dbReference type="PANTHER" id="PTHR37817">
    <property type="entry name" value="N-ACETYLTRANSFERASE EIS"/>
    <property type="match status" value="1"/>
</dbReference>
<protein>
    <recommendedName>
        <fullName evidence="1">N-acetyltransferase domain-containing protein</fullName>
    </recommendedName>
</protein>